<dbReference type="InterPro" id="IPR050378">
    <property type="entry name" value="Metallo-dep_Hydrolases_sf"/>
</dbReference>
<dbReference type="PANTHER" id="PTHR11647">
    <property type="entry name" value="HYDRANTOINASE/DIHYDROPYRIMIDINASE FAMILY MEMBER"/>
    <property type="match status" value="1"/>
</dbReference>
<gene>
    <name evidence="7" type="ORF">HMPREF9629_01771</name>
</gene>
<protein>
    <submittedName>
        <fullName evidence="7">Dihydropyrimidinase</fullName>
    </submittedName>
</protein>
<evidence type="ECO:0000313" key="8">
    <source>
        <dbReference type="Proteomes" id="UP000006437"/>
    </source>
</evidence>
<comment type="PTM">
    <text evidence="5">Carbamylation allows a single lysine to coordinate two divalent metal cations.</text>
</comment>
<sequence>MLTLIKNGNVVTSSEMFVSDILIEDEIIKAIGKFDEKIADVVIDATGKYVMPGAIDAHTHMELRQSEKFTSVDDFYTGTVAAACGGTTTIIDHIAFGPAGCNLHYSIDRYKELAEKSAIDYSFHGVIQHVDDEIIKELENIVENEGIISFKAYSTYGFPTTDEGFYRILQSMKKTGGVLTVHCENHEITNYLQKKFVQEGKTEPIYHALSRPNNAESETVGRLIQLSELADDSNLYIVHTSAKESIDQIKLARQKGLKNLKVETCPQYLLLTDDCYKKENDEGLKYIMAPPLRKKEDNEVLWTALQDGTVDVIATDHCPFYFSEKLEGKGNFTKAPGGVAGVEERVRLIFTYGVGKNRISVNKFVELMCENPARIFGMYPQKGTIMPNADADIMIIDDKVSEKLKQVNLHSACDYTPYEDFEVSCKIDCVLSRGKIVYQDGHFKGEKGYGKFVHRKPVK</sequence>
<feature type="modified residue" description="N6-carboxylysine" evidence="5">
    <location>
        <position position="151"/>
    </location>
</feature>
<accession>G9X020</accession>
<dbReference type="PANTHER" id="PTHR11647:SF1">
    <property type="entry name" value="COLLAPSIN RESPONSE MEDIATOR PROTEIN"/>
    <property type="match status" value="1"/>
</dbReference>
<evidence type="ECO:0000256" key="2">
    <source>
        <dbReference type="ARBA" id="ARBA00008829"/>
    </source>
</evidence>
<comment type="caution">
    <text evidence="7">The sequence shown here is derived from an EMBL/GenBank/DDBJ whole genome shotgun (WGS) entry which is preliminary data.</text>
</comment>
<name>G9X020_9FIRM</name>
<comment type="cofactor">
    <cofactor evidence="1">
        <name>Zn(2+)</name>
        <dbReference type="ChEBI" id="CHEBI:29105"/>
    </cofactor>
</comment>
<dbReference type="SUPFAM" id="SSF51556">
    <property type="entry name" value="Metallo-dependent hydrolases"/>
    <property type="match status" value="1"/>
</dbReference>
<dbReference type="InterPro" id="IPR011059">
    <property type="entry name" value="Metal-dep_hydrolase_composite"/>
</dbReference>
<dbReference type="FunFam" id="3.20.20.140:FF:000174">
    <property type="entry name" value="Dihydropyrimidinase-related protein 2"/>
    <property type="match status" value="1"/>
</dbReference>
<evidence type="ECO:0000256" key="4">
    <source>
        <dbReference type="ARBA" id="ARBA00022801"/>
    </source>
</evidence>
<dbReference type="RefSeq" id="WP_009526000.1">
    <property type="nucleotide sequence ID" value="NZ_JH414560.1"/>
</dbReference>
<dbReference type="CDD" id="cd01314">
    <property type="entry name" value="D-HYD"/>
    <property type="match status" value="1"/>
</dbReference>
<dbReference type="Gene3D" id="3.20.20.140">
    <property type="entry name" value="Metal-dependent hydrolases"/>
    <property type="match status" value="1"/>
</dbReference>
<dbReference type="BioCyc" id="EBAC796937-HMP:GMGH-1779-MONOMER"/>
<dbReference type="EMBL" id="AFZE01000011">
    <property type="protein sequence ID" value="EHL15525.1"/>
    <property type="molecule type" value="Genomic_DNA"/>
</dbReference>
<keyword evidence="4" id="KW-0378">Hydrolase</keyword>
<dbReference type="Pfam" id="PF01979">
    <property type="entry name" value="Amidohydro_1"/>
    <property type="match status" value="1"/>
</dbReference>
<dbReference type="GO" id="GO:0005829">
    <property type="term" value="C:cytosol"/>
    <property type="evidence" value="ECO:0007669"/>
    <property type="project" value="TreeGrafter"/>
</dbReference>
<reference evidence="7 8" key="1">
    <citation type="submission" date="2011-08" db="EMBL/GenBank/DDBJ databases">
        <title>The Genome Sequence of Eubacteriaceae bacterium ACC19a.</title>
        <authorList>
            <consortium name="The Broad Institute Genome Sequencing Platform"/>
            <person name="Earl A."/>
            <person name="Ward D."/>
            <person name="Feldgarden M."/>
            <person name="Gevers D."/>
            <person name="Sizova M."/>
            <person name="Hazen A."/>
            <person name="Epstein S."/>
            <person name="Young S.K."/>
            <person name="Zeng Q."/>
            <person name="Gargeya S."/>
            <person name="Fitzgerald M."/>
            <person name="Haas B."/>
            <person name="Abouelleil A."/>
            <person name="Alvarado L."/>
            <person name="Arachchi H.M."/>
            <person name="Berlin A."/>
            <person name="Brown A."/>
            <person name="Chapman S.B."/>
            <person name="Chen Z."/>
            <person name="Dunbar C."/>
            <person name="Freedman E."/>
            <person name="Gearin G."/>
            <person name="Gellesch M."/>
            <person name="Goldberg J."/>
            <person name="Griggs A."/>
            <person name="Gujja S."/>
            <person name="Heiman D."/>
            <person name="Howarth C."/>
            <person name="Larson L."/>
            <person name="Lui A."/>
            <person name="MacDonald P.J.P."/>
            <person name="Montmayeur A."/>
            <person name="Murphy C."/>
            <person name="Neiman D."/>
            <person name="Pearson M."/>
            <person name="Priest M."/>
            <person name="Roberts A."/>
            <person name="Saif S."/>
            <person name="Shea T."/>
            <person name="Shenoy N."/>
            <person name="Sisk P."/>
            <person name="Stolte C."/>
            <person name="Sykes S."/>
            <person name="Wortman J."/>
            <person name="Nusbaum C."/>
            <person name="Birren B."/>
        </authorList>
    </citation>
    <scope>NUCLEOTIDE SEQUENCE [LARGE SCALE GENOMIC DNA]</scope>
    <source>
        <strain evidence="7 8">ACC19a</strain>
    </source>
</reference>
<proteinExistence type="inferred from homology"/>
<dbReference type="InterPro" id="IPR011778">
    <property type="entry name" value="Hydantoinase/dihydroPyrase"/>
</dbReference>
<dbReference type="GO" id="GO:0016812">
    <property type="term" value="F:hydrolase activity, acting on carbon-nitrogen (but not peptide) bonds, in cyclic amides"/>
    <property type="evidence" value="ECO:0007669"/>
    <property type="project" value="TreeGrafter"/>
</dbReference>
<evidence type="ECO:0000259" key="6">
    <source>
        <dbReference type="Pfam" id="PF01979"/>
    </source>
</evidence>
<keyword evidence="3" id="KW-0479">Metal-binding</keyword>
<dbReference type="InterPro" id="IPR032466">
    <property type="entry name" value="Metal_Hydrolase"/>
</dbReference>
<organism evidence="7 8">
    <name type="scientific">Peptoanaerobacter stomatis</name>
    <dbReference type="NCBI Taxonomy" id="796937"/>
    <lineage>
        <taxon>Bacteria</taxon>
        <taxon>Bacillati</taxon>
        <taxon>Bacillota</taxon>
        <taxon>Clostridia</taxon>
        <taxon>Peptostreptococcales</taxon>
        <taxon>Filifactoraceae</taxon>
        <taxon>Peptoanaerobacter</taxon>
    </lineage>
</organism>
<comment type="similarity">
    <text evidence="2">Belongs to the metallo-dependent hydrolases superfamily. Hydantoinase/dihydropyrimidinase family.</text>
</comment>
<feature type="domain" description="Amidohydrolase-related" evidence="6">
    <location>
        <begin position="49"/>
        <end position="437"/>
    </location>
</feature>
<evidence type="ECO:0000256" key="5">
    <source>
        <dbReference type="PIRSR" id="PIRSR611778-50"/>
    </source>
</evidence>
<dbReference type="SUPFAM" id="SSF51338">
    <property type="entry name" value="Composite domain of metallo-dependent hydrolases"/>
    <property type="match status" value="1"/>
</dbReference>
<evidence type="ECO:0000313" key="7">
    <source>
        <dbReference type="EMBL" id="EHL15525.1"/>
    </source>
</evidence>
<dbReference type="GO" id="GO:0046872">
    <property type="term" value="F:metal ion binding"/>
    <property type="evidence" value="ECO:0007669"/>
    <property type="project" value="UniProtKB-KW"/>
</dbReference>
<evidence type="ECO:0000256" key="3">
    <source>
        <dbReference type="ARBA" id="ARBA00022723"/>
    </source>
</evidence>
<dbReference type="Gene3D" id="2.30.40.10">
    <property type="entry name" value="Urease, subunit C, domain 1"/>
    <property type="match status" value="1"/>
</dbReference>
<dbReference type="NCBIfam" id="TIGR02033">
    <property type="entry name" value="D-hydantoinase"/>
    <property type="match status" value="1"/>
</dbReference>
<dbReference type="HOGENOM" id="CLU_015572_2_0_9"/>
<dbReference type="AlphaFoldDB" id="G9X020"/>
<dbReference type="Proteomes" id="UP000006437">
    <property type="component" value="Unassembled WGS sequence"/>
</dbReference>
<evidence type="ECO:0000256" key="1">
    <source>
        <dbReference type="ARBA" id="ARBA00001947"/>
    </source>
</evidence>
<dbReference type="InterPro" id="IPR006680">
    <property type="entry name" value="Amidohydro-rel"/>
</dbReference>